<proteinExistence type="predicted"/>
<dbReference type="SUPFAM" id="SSF101576">
    <property type="entry name" value="Supernatant protein factor (SPF), C-terminal domain"/>
    <property type="match status" value="1"/>
</dbReference>
<feature type="compositionally biased region" description="Polar residues" evidence="1">
    <location>
        <begin position="121"/>
        <end position="146"/>
    </location>
</feature>
<dbReference type="OrthoDB" id="1854502at2759"/>
<dbReference type="HOGENOM" id="CLU_1278222_0_0_1"/>
<organism evidence="3 4">
    <name type="scientific">Rhizophagus irregularis (strain DAOM 197198w)</name>
    <name type="common">Glomus intraradices</name>
    <dbReference type="NCBI Taxonomy" id="1432141"/>
    <lineage>
        <taxon>Eukaryota</taxon>
        <taxon>Fungi</taxon>
        <taxon>Fungi incertae sedis</taxon>
        <taxon>Mucoromycota</taxon>
        <taxon>Glomeromycotina</taxon>
        <taxon>Glomeromycetes</taxon>
        <taxon>Glomerales</taxon>
        <taxon>Glomeraceae</taxon>
        <taxon>Rhizophagus</taxon>
    </lineage>
</organism>
<feature type="compositionally biased region" description="Acidic residues" evidence="1">
    <location>
        <begin position="111"/>
        <end position="120"/>
    </location>
</feature>
<dbReference type="EMBL" id="JEMT01000421">
    <property type="protein sequence ID" value="EXX79939.1"/>
    <property type="molecule type" value="Genomic_DNA"/>
</dbReference>
<sequence length="222" mass="24429">MQEIEVAPRDVFTHYINVKKGQTILWWFSTKKKNISFGLYQRKGPAVSARNVFIAASTTNSATEVLTPMESGHLSPVSIRQNNTPALSTTKSRTSLHSVASGVSRTSIDTNDTDDNEEASGENNTELGATLNDSTSAQSLQPTSPVFNRGRKKSVSAQIINDPDLKEILPIEHYNSASTTIKGSYLVQEEGTYCLCFDNSFSRNTSKALTFFVALKDGKYYK</sequence>
<dbReference type="InterPro" id="IPR009038">
    <property type="entry name" value="GOLD_dom"/>
</dbReference>
<dbReference type="STRING" id="1432141.A0A015LJK5"/>
<feature type="domain" description="GOLD" evidence="2">
    <location>
        <begin position="1"/>
        <end position="215"/>
    </location>
</feature>
<protein>
    <recommendedName>
        <fullName evidence="2">GOLD domain-containing protein</fullName>
    </recommendedName>
</protein>
<gene>
    <name evidence="3" type="ORF">RirG_000790</name>
</gene>
<name>A0A015LJK5_RHIIW</name>
<evidence type="ECO:0000259" key="2">
    <source>
        <dbReference type="PROSITE" id="PS50866"/>
    </source>
</evidence>
<comment type="caution">
    <text evidence="3">The sequence shown here is derived from an EMBL/GenBank/DDBJ whole genome shotgun (WGS) entry which is preliminary data.</text>
</comment>
<dbReference type="AlphaFoldDB" id="A0A015LJK5"/>
<evidence type="ECO:0000256" key="1">
    <source>
        <dbReference type="SAM" id="MobiDB-lite"/>
    </source>
</evidence>
<dbReference type="InterPro" id="IPR036598">
    <property type="entry name" value="GOLD_dom_sf"/>
</dbReference>
<feature type="compositionally biased region" description="Polar residues" evidence="1">
    <location>
        <begin position="78"/>
        <end position="110"/>
    </location>
</feature>
<dbReference type="Proteomes" id="UP000022910">
    <property type="component" value="Unassembled WGS sequence"/>
</dbReference>
<keyword evidence="4" id="KW-1185">Reference proteome</keyword>
<feature type="region of interest" description="Disordered" evidence="1">
    <location>
        <begin position="70"/>
        <end position="148"/>
    </location>
</feature>
<evidence type="ECO:0000313" key="3">
    <source>
        <dbReference type="EMBL" id="EXX79939.1"/>
    </source>
</evidence>
<reference evidence="3 4" key="1">
    <citation type="submission" date="2014-02" db="EMBL/GenBank/DDBJ databases">
        <title>Single nucleus genome sequencing reveals high similarity among nuclei of an endomycorrhizal fungus.</title>
        <authorList>
            <person name="Lin K."/>
            <person name="Geurts R."/>
            <person name="Zhang Z."/>
            <person name="Limpens E."/>
            <person name="Saunders D.G."/>
            <person name="Mu D."/>
            <person name="Pang E."/>
            <person name="Cao H."/>
            <person name="Cha H."/>
            <person name="Lin T."/>
            <person name="Zhou Q."/>
            <person name="Shang Y."/>
            <person name="Li Y."/>
            <person name="Ivanov S."/>
            <person name="Sharma T."/>
            <person name="Velzen R.V."/>
            <person name="Ruijter N.D."/>
            <person name="Aanen D.K."/>
            <person name="Win J."/>
            <person name="Kamoun S."/>
            <person name="Bisseling T."/>
            <person name="Huang S."/>
        </authorList>
    </citation>
    <scope>NUCLEOTIDE SEQUENCE [LARGE SCALE GENOMIC DNA]</scope>
    <source>
        <strain evidence="4">DAOM197198w</strain>
    </source>
</reference>
<evidence type="ECO:0000313" key="4">
    <source>
        <dbReference type="Proteomes" id="UP000022910"/>
    </source>
</evidence>
<accession>A0A015LJK5</accession>
<dbReference type="PROSITE" id="PS50866">
    <property type="entry name" value="GOLD"/>
    <property type="match status" value="1"/>
</dbReference>
<dbReference type="Gene3D" id="2.60.120.680">
    <property type="entry name" value="GOLD domain"/>
    <property type="match status" value="1"/>
</dbReference>